<evidence type="ECO:0000259" key="12">
    <source>
        <dbReference type="PROSITE" id="PS50965"/>
    </source>
</evidence>
<dbReference type="InterPro" id="IPR049832">
    <property type="entry name" value="BREX_PglW"/>
</dbReference>
<protein>
    <recommendedName>
        <fullName evidence="4">non-specific serine/threonine protein kinase</fullName>
        <ecNumber evidence="4">2.7.11.1</ecNumber>
    </recommendedName>
</protein>
<dbReference type="Pfam" id="PF00069">
    <property type="entry name" value="Pkinase"/>
    <property type="match status" value="1"/>
</dbReference>
<reference evidence="13 14" key="1">
    <citation type="submission" date="2019-02" db="EMBL/GenBank/DDBJ databases">
        <title>Kribbella capetownensis sp. nov. and Kribbella speibonae sp. nov., isolated from soil.</title>
        <authorList>
            <person name="Curtis S.M."/>
            <person name="Norton I."/>
            <person name="Everest G.J."/>
            <person name="Meyers P.R."/>
        </authorList>
    </citation>
    <scope>NUCLEOTIDE SEQUENCE [LARGE SCALE GENOMIC DNA]</scope>
    <source>
        <strain evidence="13 14">DSM 27082</strain>
    </source>
</reference>
<accession>A0A4R0I1X3</accession>
<feature type="domain" description="Protein kinase" evidence="11">
    <location>
        <begin position="525"/>
        <end position="781"/>
    </location>
</feature>
<dbReference type="GO" id="GO:0005524">
    <property type="term" value="F:ATP binding"/>
    <property type="evidence" value="ECO:0007669"/>
    <property type="project" value="UniProtKB-KW"/>
</dbReference>
<dbReference type="NCBIfam" id="NF033442">
    <property type="entry name" value="BREX_PglW"/>
    <property type="match status" value="1"/>
</dbReference>
<evidence type="ECO:0000256" key="2">
    <source>
        <dbReference type="ARBA" id="ARBA00004647"/>
    </source>
</evidence>
<dbReference type="GO" id="GO:0003899">
    <property type="term" value="F:DNA-directed RNA polymerase activity"/>
    <property type="evidence" value="ECO:0007669"/>
    <property type="project" value="InterPro"/>
</dbReference>
<evidence type="ECO:0000256" key="4">
    <source>
        <dbReference type="ARBA" id="ARBA00012513"/>
    </source>
</evidence>
<dbReference type="PROSITE" id="PS50011">
    <property type="entry name" value="PROTEIN_KINASE_DOM"/>
    <property type="match status" value="2"/>
</dbReference>
<dbReference type="OrthoDB" id="9762169at2"/>
<dbReference type="GO" id="GO:0004674">
    <property type="term" value="F:protein serine/threonine kinase activity"/>
    <property type="evidence" value="ECO:0007669"/>
    <property type="project" value="UniProtKB-KW"/>
</dbReference>
<evidence type="ECO:0000259" key="11">
    <source>
        <dbReference type="PROSITE" id="PS50011"/>
    </source>
</evidence>
<dbReference type="SUPFAM" id="SSF47789">
    <property type="entry name" value="C-terminal domain of RNA polymerase alpha subunit"/>
    <property type="match status" value="1"/>
</dbReference>
<dbReference type="GO" id="GO:0005813">
    <property type="term" value="C:centrosome"/>
    <property type="evidence" value="ECO:0007669"/>
    <property type="project" value="UniProtKB-SubCell"/>
</dbReference>
<evidence type="ECO:0000256" key="10">
    <source>
        <dbReference type="ARBA" id="ARBA00023212"/>
    </source>
</evidence>
<dbReference type="Gene3D" id="1.10.150.20">
    <property type="entry name" value="5' to 3' exonuclease, C-terminal subdomain"/>
    <property type="match status" value="1"/>
</dbReference>
<dbReference type="RefSeq" id="WP_131296143.1">
    <property type="nucleotide sequence ID" value="NZ_SJKA01000024.1"/>
</dbReference>
<dbReference type="SUPFAM" id="SSF56112">
    <property type="entry name" value="Protein kinase-like (PK-like)"/>
    <property type="match status" value="2"/>
</dbReference>
<dbReference type="Gene3D" id="1.10.510.10">
    <property type="entry name" value="Transferase(Phosphotransferase) domain 1"/>
    <property type="match status" value="2"/>
</dbReference>
<sequence>MKADSGNWIVMGEPATASEAAALDAFREALPEDGITTAWVNLTFIDNNGRSAELDVLLLTRTGLYVVELKGWHGTIRGSTQRWIHGRRNVENPWLLTDRKAKRLASLLRDYTPNPAARRTVPYINALVVLHGNDSTVELEERARSGVLALDGFQIHATPPLRKLSTFLGQPAADPHQAIDIVRARQIRALCGRADFRATPKTRLVGDFVVADSAPIAEGPDWQDVLVSLPAMPDVRRRLRLYDIPPKAAAGERQRIEQLARREFQLTLGVRHHGIAVPVDYKTTDDGPALVFEYDDAELPLDAYLASAGADLDLDMRVALVIRVGELLRYAHNRHLMHRALAPRRVWVIPTKTPLPQPAIRDWYFGQKDRSTDASTRWTAINAGASDLMGITSQDDWLYLAPEARHSAENLPSIPLDVYGFGALAYLILTGRSPAATLAELEEKLAITRALDPRAAAPGMPDAIADVVAMATSAVESERPTTVEEVLELLRTAWDEVRRPDAGDQPIPVYDPLDAQKDDIVGDRFIVTGRRGEGSSGLALAVQDTESDDPDRELVLKVARSESATRRIAAEADVLRSLDHRRVVRLFEGPFDVDGRSVILLSDAGKETLATRLAKEGRSTIGQLEQLGGQLLEAVSYLESQGIFHRDIKPANLGITPDPGSRKPSLVLFDFSLASESVENLGSGTPGYLDPYLGRGKRHRYDRAAELYAVSATLFEMATGQLPWWGEGAGRPADLGDRAVVEPTSFESSIATQLTALFHRALDPDASKRFGSADQLADAWLDVFASLDTHEQGGGGNDELAGQATLETPLERAGLSARALSGLGRLDAATVGDLLGVHPTQINSIRGLGETYRKEIQARIGQWRRRLRGTENAGQAGPIGTERVVAMLRSRLRGAERTVIDSVLGLDGGESVRGWPATGEVAQHLRMTRERVLHTVDNAVAVWSTGRPNLLDSVRDEAIAILASQGRVMSVSSLVAALIAQRGSLLDGVERTQQGAALLRAVYELDCRMPEPALELRRRGAKRADLIALSETVDPDATGQSFPPADLLTDVAIELGRRADKLVEDGVVPHNTAIAALRKVLEDEAGDSMVLLADRRLLVLAASTSSTAMVSGFDELYRADLDPQEAVAQALRGKPGRSITESAVRKSVAARFPAVELPKASHRLDDLVSVVLPGIVNRQGVYELESTARTGTLTPTSLTNFAHTAVPEVVGRLSESLGRRGAVTLCVPPRRYLSAVRELPGLFDVEVLDVAALVVVATKELADRHGIDWRFALGVDAGHKEGADWSNLSRLVQQAVHPRWEERMAAGVPLLIVNAGPLVRYGMAQLLATLLDIGTPRPAARWLLVAMHADQQVPLLEGKPVPLGPSGWTSLPPDLSLLVPAALPRTNPGART</sequence>
<dbReference type="Proteomes" id="UP000292695">
    <property type="component" value="Unassembled WGS sequence"/>
</dbReference>
<dbReference type="PANTHER" id="PTHR43289">
    <property type="entry name" value="MITOGEN-ACTIVATED PROTEIN KINASE KINASE KINASE 20-RELATED"/>
    <property type="match status" value="1"/>
</dbReference>
<comment type="similarity">
    <text evidence="3">Belongs to the protein kinase superfamily. NEK Ser/Thr protein kinase family. NIMA subfamily.</text>
</comment>
<evidence type="ECO:0000256" key="5">
    <source>
        <dbReference type="ARBA" id="ARBA00022527"/>
    </source>
</evidence>
<keyword evidence="10" id="KW-0206">Cytoskeleton</keyword>
<keyword evidence="7" id="KW-0547">Nucleotide-binding</keyword>
<dbReference type="PANTHER" id="PTHR43289:SF6">
    <property type="entry name" value="SERINE_THREONINE-PROTEIN KINASE NEKL-3"/>
    <property type="match status" value="1"/>
</dbReference>
<dbReference type="InterPro" id="IPR011260">
    <property type="entry name" value="RNAP_asu_C"/>
</dbReference>
<keyword evidence="5" id="KW-0723">Serine/threonine-protein kinase</keyword>
<keyword evidence="6" id="KW-0808">Transferase</keyword>
<dbReference type="Pfam" id="PF03118">
    <property type="entry name" value="RNA_pol_A_CTD"/>
    <property type="match status" value="1"/>
</dbReference>
<dbReference type="Pfam" id="PF08378">
    <property type="entry name" value="NERD"/>
    <property type="match status" value="1"/>
</dbReference>
<keyword evidence="8 13" id="KW-0418">Kinase</keyword>
<dbReference type="InterPro" id="IPR000719">
    <property type="entry name" value="Prot_kinase_dom"/>
</dbReference>
<evidence type="ECO:0000256" key="9">
    <source>
        <dbReference type="ARBA" id="ARBA00022840"/>
    </source>
</evidence>
<keyword evidence="10" id="KW-0963">Cytoplasm</keyword>
<organism evidence="13 14">
    <name type="scientific">Kribbella sindirgiensis</name>
    <dbReference type="NCBI Taxonomy" id="1124744"/>
    <lineage>
        <taxon>Bacteria</taxon>
        <taxon>Bacillati</taxon>
        <taxon>Actinomycetota</taxon>
        <taxon>Actinomycetes</taxon>
        <taxon>Propionibacteriales</taxon>
        <taxon>Kribbellaceae</taxon>
        <taxon>Kribbella</taxon>
    </lineage>
</organism>
<evidence type="ECO:0000256" key="6">
    <source>
        <dbReference type="ARBA" id="ARBA00022679"/>
    </source>
</evidence>
<evidence type="ECO:0000256" key="8">
    <source>
        <dbReference type="ARBA" id="ARBA00022777"/>
    </source>
</evidence>
<evidence type="ECO:0000313" key="14">
    <source>
        <dbReference type="Proteomes" id="UP000292695"/>
    </source>
</evidence>
<keyword evidence="9" id="KW-0067">ATP-binding</keyword>
<dbReference type="Pfam" id="PF07714">
    <property type="entry name" value="PK_Tyr_Ser-Thr"/>
    <property type="match status" value="1"/>
</dbReference>
<feature type="domain" description="NERD" evidence="12">
    <location>
        <begin position="14"/>
        <end position="127"/>
    </location>
</feature>
<gene>
    <name evidence="13" type="primary">pglW</name>
    <name evidence="13" type="ORF">E0H50_38785</name>
</gene>
<dbReference type="GO" id="GO:0003677">
    <property type="term" value="F:DNA binding"/>
    <property type="evidence" value="ECO:0007669"/>
    <property type="project" value="InterPro"/>
</dbReference>
<evidence type="ECO:0000256" key="7">
    <source>
        <dbReference type="ARBA" id="ARBA00022741"/>
    </source>
</evidence>
<dbReference type="EC" id="2.7.11.1" evidence="4"/>
<name>A0A4R0I1X3_9ACTN</name>
<evidence type="ECO:0000313" key="13">
    <source>
        <dbReference type="EMBL" id="TCC18666.1"/>
    </source>
</evidence>
<dbReference type="EMBL" id="SJKA01000024">
    <property type="protein sequence ID" value="TCC18666.1"/>
    <property type="molecule type" value="Genomic_DNA"/>
</dbReference>
<dbReference type="PROSITE" id="PS50965">
    <property type="entry name" value="NERD"/>
    <property type="match status" value="1"/>
</dbReference>
<dbReference type="InterPro" id="IPR011009">
    <property type="entry name" value="Kinase-like_dom_sf"/>
</dbReference>
<dbReference type="GO" id="GO:0006351">
    <property type="term" value="P:DNA-templated transcription"/>
    <property type="evidence" value="ECO:0007669"/>
    <property type="project" value="InterPro"/>
</dbReference>
<keyword evidence="14" id="KW-1185">Reference proteome</keyword>
<comment type="caution">
    <text evidence="13">The sequence shown here is derived from an EMBL/GenBank/DDBJ whole genome shotgun (WGS) entry which is preliminary data.</text>
</comment>
<dbReference type="InterPro" id="IPR001245">
    <property type="entry name" value="Ser-Thr/Tyr_kinase_cat_dom"/>
</dbReference>
<proteinExistence type="inferred from homology"/>
<evidence type="ECO:0000256" key="3">
    <source>
        <dbReference type="ARBA" id="ARBA00010886"/>
    </source>
</evidence>
<dbReference type="SMART" id="SM00220">
    <property type="entry name" value="S_TKc"/>
    <property type="match status" value="1"/>
</dbReference>
<comment type="subcellular location">
    <subcellularLocation>
        <location evidence="1">Cytoplasm</location>
        <location evidence="1">Cytoskeleton</location>
        <location evidence="1">Microtubule organizing center</location>
        <location evidence="1">Centrosome</location>
    </subcellularLocation>
    <subcellularLocation>
        <location evidence="2">Cytoplasm</location>
        <location evidence="2">Cytoskeleton</location>
        <location evidence="2">Spindle pole</location>
    </subcellularLocation>
</comment>
<dbReference type="InterPro" id="IPR011528">
    <property type="entry name" value="NERD"/>
</dbReference>
<feature type="domain" description="Protein kinase" evidence="11">
    <location>
        <begin position="185"/>
        <end position="490"/>
    </location>
</feature>
<evidence type="ECO:0000256" key="1">
    <source>
        <dbReference type="ARBA" id="ARBA00004300"/>
    </source>
</evidence>
<dbReference type="GO" id="GO:0000922">
    <property type="term" value="C:spindle pole"/>
    <property type="evidence" value="ECO:0007669"/>
    <property type="project" value="UniProtKB-SubCell"/>
</dbReference>